<comment type="caution">
    <text evidence="2">The sequence shown here is derived from an EMBL/GenBank/DDBJ whole genome shotgun (WGS) entry which is preliminary data.</text>
</comment>
<evidence type="ECO:0000256" key="1">
    <source>
        <dbReference type="SAM" id="Phobius"/>
    </source>
</evidence>
<keyword evidence="1" id="KW-1133">Transmembrane helix</keyword>
<protein>
    <recommendedName>
        <fullName evidence="4">Helix-turn-helix protein</fullName>
    </recommendedName>
</protein>
<accession>A0A438M4X3</accession>
<dbReference type="RefSeq" id="WP_127933214.1">
    <property type="nucleotide sequence ID" value="NZ_SAUN01000001.1"/>
</dbReference>
<sequence length="269" mass="29702">MARGGRRDRPIDRGSGVVAEFVDDLRRLRGELSLEEVGRRMGYHSSTVSRRLSPDELPPLEFVRAYVRSCQAEPGPWEERWRKIERVTELETSGATSTMLAVPPDGKRDSLWVRRKPYIVSALAVAGVSAAVWLANVLYGGAPPSQAPVLTALPAGSPPPAAEGRGFAWKIERMTARLSSRQWTLSAPGDVEIWAKLTCPAEVTFYRIALYPTGDSVRFACGSWQYHHWVGVPEGLHHFEVWKVDDGRAVSGEGVLRSSVSLVEQPTRG</sequence>
<evidence type="ECO:0000313" key="2">
    <source>
        <dbReference type="EMBL" id="RVX40894.1"/>
    </source>
</evidence>
<dbReference type="AlphaFoldDB" id="A0A438M4X3"/>
<dbReference type="Proteomes" id="UP000284824">
    <property type="component" value="Unassembled WGS sequence"/>
</dbReference>
<gene>
    <name evidence="2" type="ORF">EDD27_3335</name>
</gene>
<proteinExistence type="predicted"/>
<dbReference type="OrthoDB" id="3531873at2"/>
<keyword evidence="1" id="KW-0472">Membrane</keyword>
<keyword evidence="3" id="KW-1185">Reference proteome</keyword>
<organism evidence="2 3">
    <name type="scientific">Nonomuraea polychroma</name>
    <dbReference type="NCBI Taxonomy" id="46176"/>
    <lineage>
        <taxon>Bacteria</taxon>
        <taxon>Bacillati</taxon>
        <taxon>Actinomycetota</taxon>
        <taxon>Actinomycetes</taxon>
        <taxon>Streptosporangiales</taxon>
        <taxon>Streptosporangiaceae</taxon>
        <taxon>Nonomuraea</taxon>
    </lineage>
</organism>
<feature type="transmembrane region" description="Helical" evidence="1">
    <location>
        <begin position="118"/>
        <end position="139"/>
    </location>
</feature>
<evidence type="ECO:0008006" key="4">
    <source>
        <dbReference type="Google" id="ProtNLM"/>
    </source>
</evidence>
<dbReference type="EMBL" id="SAUN01000001">
    <property type="protein sequence ID" value="RVX40894.1"/>
    <property type="molecule type" value="Genomic_DNA"/>
</dbReference>
<reference evidence="2 3" key="1">
    <citation type="submission" date="2019-01" db="EMBL/GenBank/DDBJ databases">
        <title>Sequencing the genomes of 1000 actinobacteria strains.</title>
        <authorList>
            <person name="Klenk H.-P."/>
        </authorList>
    </citation>
    <scope>NUCLEOTIDE SEQUENCE [LARGE SCALE GENOMIC DNA]</scope>
    <source>
        <strain evidence="2 3">DSM 43925</strain>
    </source>
</reference>
<name>A0A438M4X3_9ACTN</name>
<keyword evidence="1" id="KW-0812">Transmembrane</keyword>
<evidence type="ECO:0000313" key="3">
    <source>
        <dbReference type="Proteomes" id="UP000284824"/>
    </source>
</evidence>